<dbReference type="PROSITE" id="PS50222">
    <property type="entry name" value="EF_HAND_2"/>
    <property type="match status" value="2"/>
</dbReference>
<dbReference type="GO" id="GO:0030322">
    <property type="term" value="P:stabilization of membrane potential"/>
    <property type="evidence" value="ECO:0007669"/>
    <property type="project" value="TreeGrafter"/>
</dbReference>
<keyword evidence="6" id="KW-0406">Ion transport</keyword>
<evidence type="ECO:0000313" key="13">
    <source>
        <dbReference type="Proteomes" id="UP000604046"/>
    </source>
</evidence>
<dbReference type="GO" id="GO:0005509">
    <property type="term" value="F:calcium ion binding"/>
    <property type="evidence" value="ECO:0007669"/>
    <property type="project" value="InterPro"/>
</dbReference>
<dbReference type="GO" id="GO:0005737">
    <property type="term" value="C:cytoplasm"/>
    <property type="evidence" value="ECO:0007669"/>
    <property type="project" value="UniProtKB-ARBA"/>
</dbReference>
<evidence type="ECO:0000256" key="6">
    <source>
        <dbReference type="ARBA" id="ARBA00023065"/>
    </source>
</evidence>
<keyword evidence="5 10" id="KW-1133">Transmembrane helix</keyword>
<dbReference type="SMART" id="SM00054">
    <property type="entry name" value="EFh"/>
    <property type="match status" value="2"/>
</dbReference>
<feature type="domain" description="EF-hand" evidence="11">
    <location>
        <begin position="623"/>
        <end position="658"/>
    </location>
</feature>
<evidence type="ECO:0000256" key="7">
    <source>
        <dbReference type="ARBA" id="ARBA00023136"/>
    </source>
</evidence>
<proteinExistence type="predicted"/>
<dbReference type="InterPro" id="IPR013099">
    <property type="entry name" value="K_chnl_dom"/>
</dbReference>
<feature type="region of interest" description="Disordered" evidence="9">
    <location>
        <begin position="232"/>
        <end position="256"/>
    </location>
</feature>
<keyword evidence="7 10" id="KW-0472">Membrane</keyword>
<dbReference type="CDD" id="cd00051">
    <property type="entry name" value="EFh"/>
    <property type="match status" value="1"/>
</dbReference>
<gene>
    <name evidence="12" type="primary">TPKA</name>
    <name evidence="12" type="ORF">SNAT2548_LOCUS29253</name>
</gene>
<dbReference type="Gene3D" id="1.10.287.70">
    <property type="match status" value="2"/>
</dbReference>
<evidence type="ECO:0000256" key="9">
    <source>
        <dbReference type="SAM" id="MobiDB-lite"/>
    </source>
</evidence>
<keyword evidence="4" id="KW-0106">Calcium</keyword>
<feature type="transmembrane region" description="Helical" evidence="10">
    <location>
        <begin position="555"/>
        <end position="575"/>
    </location>
</feature>
<evidence type="ECO:0000256" key="5">
    <source>
        <dbReference type="ARBA" id="ARBA00022989"/>
    </source>
</evidence>
<evidence type="ECO:0000256" key="4">
    <source>
        <dbReference type="ARBA" id="ARBA00022837"/>
    </source>
</evidence>
<evidence type="ECO:0000256" key="10">
    <source>
        <dbReference type="SAM" id="Phobius"/>
    </source>
</evidence>
<dbReference type="SUPFAM" id="SSF81324">
    <property type="entry name" value="Voltage-gated potassium channels"/>
    <property type="match status" value="2"/>
</dbReference>
<dbReference type="AlphaFoldDB" id="A0A812T747"/>
<dbReference type="Gene3D" id="3.40.50.300">
    <property type="entry name" value="P-loop containing nucleotide triphosphate hydrolases"/>
    <property type="match status" value="1"/>
</dbReference>
<keyword evidence="2" id="KW-0813">Transport</keyword>
<evidence type="ECO:0000256" key="2">
    <source>
        <dbReference type="ARBA" id="ARBA00022448"/>
    </source>
</evidence>
<dbReference type="Gene3D" id="1.10.238.10">
    <property type="entry name" value="EF-hand"/>
    <property type="match status" value="1"/>
</dbReference>
<evidence type="ECO:0000259" key="11">
    <source>
        <dbReference type="PROSITE" id="PS50222"/>
    </source>
</evidence>
<dbReference type="GO" id="GO:0022841">
    <property type="term" value="F:potassium ion leak channel activity"/>
    <property type="evidence" value="ECO:0007669"/>
    <property type="project" value="TreeGrafter"/>
</dbReference>
<comment type="subcellular location">
    <subcellularLocation>
        <location evidence="1">Membrane</location>
        <topology evidence="1">Multi-pass membrane protein</topology>
    </subcellularLocation>
</comment>
<comment type="caution">
    <text evidence="12">The sequence shown here is derived from an EMBL/GenBank/DDBJ whole genome shotgun (WGS) entry which is preliminary data.</text>
</comment>
<sequence length="658" mass="73103">MSILHHTVIPRARQVVEQRLPGFLVVSLGDLARRLTFNDTSPFLKSVTKQLKDRRRRKRAFGRVTDVVTKVVARAVSKGGFWGLLVDGLRDHELPTFEAAVGCRLMLYAHLSCPKDVMMARLGSRQDREGDDQLGLAEMDDASRVRSYLERADEEAKTFKTHAEKEPNTRVFIDLDATQKIQALVDDVVDRLTAFAQSRGENLGDALTAATPLDSVDWNLHMSEVASQLDQQFHPDGKPRDPATTGGPQGAYTQPSAGLNPAEVTCSACPVLQSLGLLTQAAAPRADKHRMAVYFALRSALHLRKWVQWRHGTGGATVDAVGKLCECTNTPGCKKKVVPKRPKDDLKAKLPLILRYPKTFNLFCILIYFLVGFAVLQWQEDWSWSTVVYVMAQIVTTIGYGDVTVHNGGKIFMTFYVLLGILLVADAINNFFDTVLDKAESELGDVMKSIESAMAGKKAKDYNPRRQVWVDLIIAIVSYVIFVLIWVAFFATYEHCTCVVGGERLDGCKDDDCVATGGHELTVIDAFYMAVITFSTVGFGDFTPSTHLGRILGSAWMIMGTLAFANLVGAVSKLLRGKRSEYLKKCAMTREAFKLVDEDGSGSIDRAEFLRYILVREGKVSRETLEQIDKLFDSLDSDRSGKLSFDEINSKFEEADKL</sequence>
<dbReference type="EMBL" id="CAJNDS010002549">
    <property type="protein sequence ID" value="CAE7522641.1"/>
    <property type="molecule type" value="Genomic_DNA"/>
</dbReference>
<feature type="domain" description="EF-hand" evidence="11">
    <location>
        <begin position="584"/>
        <end position="619"/>
    </location>
</feature>
<protein>
    <submittedName>
        <fullName evidence="12">TPKA protein</fullName>
    </submittedName>
</protein>
<dbReference type="Pfam" id="PF13499">
    <property type="entry name" value="EF-hand_7"/>
    <property type="match status" value="1"/>
</dbReference>
<feature type="transmembrane region" description="Helical" evidence="10">
    <location>
        <begin position="411"/>
        <end position="432"/>
    </location>
</feature>
<dbReference type="GO" id="GO:0015271">
    <property type="term" value="F:outward rectifier potassium channel activity"/>
    <property type="evidence" value="ECO:0007669"/>
    <property type="project" value="TreeGrafter"/>
</dbReference>
<dbReference type="InterPro" id="IPR003280">
    <property type="entry name" value="2pore_dom_K_chnl"/>
</dbReference>
<feature type="transmembrane region" description="Helical" evidence="10">
    <location>
        <begin position="359"/>
        <end position="378"/>
    </location>
</feature>
<reference evidence="12" key="1">
    <citation type="submission" date="2021-02" db="EMBL/GenBank/DDBJ databases">
        <authorList>
            <person name="Dougan E. K."/>
            <person name="Rhodes N."/>
            <person name="Thang M."/>
            <person name="Chan C."/>
        </authorList>
    </citation>
    <scope>NUCLEOTIDE SEQUENCE</scope>
</reference>
<dbReference type="SUPFAM" id="SSF47473">
    <property type="entry name" value="EF-hand"/>
    <property type="match status" value="1"/>
</dbReference>
<keyword evidence="13" id="KW-1185">Reference proteome</keyword>
<keyword evidence="8" id="KW-0407">Ion channel</keyword>
<keyword evidence="3 10" id="KW-0812">Transmembrane</keyword>
<dbReference type="Proteomes" id="UP000604046">
    <property type="component" value="Unassembled WGS sequence"/>
</dbReference>
<dbReference type="InterPro" id="IPR002048">
    <property type="entry name" value="EF_hand_dom"/>
</dbReference>
<dbReference type="PROSITE" id="PS00018">
    <property type="entry name" value="EF_HAND_1"/>
    <property type="match status" value="2"/>
</dbReference>
<dbReference type="PANTHER" id="PTHR11003">
    <property type="entry name" value="POTASSIUM CHANNEL, SUBFAMILY K"/>
    <property type="match status" value="1"/>
</dbReference>
<evidence type="ECO:0000256" key="3">
    <source>
        <dbReference type="ARBA" id="ARBA00022692"/>
    </source>
</evidence>
<evidence type="ECO:0000256" key="8">
    <source>
        <dbReference type="ARBA" id="ARBA00023303"/>
    </source>
</evidence>
<evidence type="ECO:0000256" key="1">
    <source>
        <dbReference type="ARBA" id="ARBA00004141"/>
    </source>
</evidence>
<accession>A0A812T747</accession>
<dbReference type="PANTHER" id="PTHR11003:SF291">
    <property type="entry name" value="IP11374P"/>
    <property type="match status" value="1"/>
</dbReference>
<dbReference type="InterPro" id="IPR027417">
    <property type="entry name" value="P-loop_NTPase"/>
</dbReference>
<dbReference type="Pfam" id="PF07885">
    <property type="entry name" value="Ion_trans_2"/>
    <property type="match status" value="2"/>
</dbReference>
<name>A0A812T747_9DINO</name>
<evidence type="ECO:0000313" key="12">
    <source>
        <dbReference type="EMBL" id="CAE7522641.1"/>
    </source>
</evidence>
<dbReference type="InterPro" id="IPR011992">
    <property type="entry name" value="EF-hand-dom_pair"/>
</dbReference>
<dbReference type="GO" id="GO:0005886">
    <property type="term" value="C:plasma membrane"/>
    <property type="evidence" value="ECO:0007669"/>
    <property type="project" value="TreeGrafter"/>
</dbReference>
<organism evidence="12 13">
    <name type="scientific">Symbiodinium natans</name>
    <dbReference type="NCBI Taxonomy" id="878477"/>
    <lineage>
        <taxon>Eukaryota</taxon>
        <taxon>Sar</taxon>
        <taxon>Alveolata</taxon>
        <taxon>Dinophyceae</taxon>
        <taxon>Suessiales</taxon>
        <taxon>Symbiodiniaceae</taxon>
        <taxon>Symbiodinium</taxon>
    </lineage>
</organism>
<dbReference type="OrthoDB" id="415460at2759"/>
<feature type="transmembrane region" description="Helical" evidence="10">
    <location>
        <begin position="468"/>
        <end position="491"/>
    </location>
</feature>
<dbReference type="InterPro" id="IPR018247">
    <property type="entry name" value="EF_Hand_1_Ca_BS"/>
</dbReference>